<dbReference type="EMBL" id="FNMZ01000001">
    <property type="protein sequence ID" value="SDW13684.1"/>
    <property type="molecule type" value="Genomic_DNA"/>
</dbReference>
<dbReference type="SUPFAM" id="SSF53850">
    <property type="entry name" value="Periplasmic binding protein-like II"/>
    <property type="match status" value="1"/>
</dbReference>
<evidence type="ECO:0000313" key="3">
    <source>
        <dbReference type="Proteomes" id="UP000199118"/>
    </source>
</evidence>
<dbReference type="OrthoDB" id="8111384at2"/>
<dbReference type="Proteomes" id="UP000199118">
    <property type="component" value="Unassembled WGS sequence"/>
</dbReference>
<evidence type="ECO:0008006" key="4">
    <source>
        <dbReference type="Google" id="ProtNLM"/>
    </source>
</evidence>
<evidence type="ECO:0000256" key="1">
    <source>
        <dbReference type="SAM" id="SignalP"/>
    </source>
</evidence>
<sequence>MTRLSRRTAIFALTAAGLAAAAFPAAAQDTNLRVHTGAPGSSSFVFSTTMQTVVQQNTPYRMNMTSGMTSTRSTLDAARGDVDFYISAPAINHYMSNGIAMYKDMADAPELFKNVRSVVNFPLGPYHIITYAGSGIETLEDIRGKRVFLGPPGGAATTVGLAIMDSAGMKPGADFEQAKLDWTSGSQAFQDRRVDVAIIPTELPSPSIQQFALLDEIRLISIPLENFDKGDLKKMVAIPGRTIEEIPADIYGANQVNETPAKAVGSWVGIGTRKDLSDDAVYAVTKAIFDHLDTFHGAAEWMKTFTPESALKQMNAPLHPGALRYYREIGVEVPASAIPPEGM</sequence>
<protein>
    <recommendedName>
        <fullName evidence="4">TRAP transporter solute receptor, TAXI family</fullName>
    </recommendedName>
</protein>
<dbReference type="NCBIfam" id="TIGR02122">
    <property type="entry name" value="TRAP_TAXI"/>
    <property type="match status" value="1"/>
</dbReference>
<keyword evidence="1" id="KW-0732">Signal</keyword>
<dbReference type="InterPro" id="IPR011852">
    <property type="entry name" value="TRAP_TAXI"/>
</dbReference>
<organism evidence="2 3">
    <name type="scientific">Albimonas donghaensis</name>
    <dbReference type="NCBI Taxonomy" id="356660"/>
    <lineage>
        <taxon>Bacteria</taxon>
        <taxon>Pseudomonadati</taxon>
        <taxon>Pseudomonadota</taxon>
        <taxon>Alphaproteobacteria</taxon>
        <taxon>Rhodobacterales</taxon>
        <taxon>Paracoccaceae</taxon>
        <taxon>Albimonas</taxon>
    </lineage>
</organism>
<feature type="signal peptide" evidence="1">
    <location>
        <begin position="1"/>
        <end position="27"/>
    </location>
</feature>
<reference evidence="2 3" key="1">
    <citation type="submission" date="2016-10" db="EMBL/GenBank/DDBJ databases">
        <authorList>
            <person name="de Groot N.N."/>
        </authorList>
    </citation>
    <scope>NUCLEOTIDE SEQUENCE [LARGE SCALE GENOMIC DNA]</scope>
    <source>
        <strain evidence="2 3">DSM 17890</strain>
    </source>
</reference>
<dbReference type="RefSeq" id="WP_092679292.1">
    <property type="nucleotide sequence ID" value="NZ_FNMZ01000001.1"/>
</dbReference>
<dbReference type="Gene3D" id="3.40.190.10">
    <property type="entry name" value="Periplasmic binding protein-like II"/>
    <property type="match status" value="2"/>
</dbReference>
<dbReference type="Pfam" id="PF16868">
    <property type="entry name" value="NMT1_3"/>
    <property type="match status" value="1"/>
</dbReference>
<dbReference type="STRING" id="356660.SAMN05444336_101217"/>
<accession>A0A1H2R471</accession>
<dbReference type="AlphaFoldDB" id="A0A1H2R471"/>
<proteinExistence type="predicted"/>
<dbReference type="InterPro" id="IPR006311">
    <property type="entry name" value="TAT_signal"/>
</dbReference>
<feature type="chain" id="PRO_5011719363" description="TRAP transporter solute receptor, TAXI family" evidence="1">
    <location>
        <begin position="28"/>
        <end position="343"/>
    </location>
</feature>
<gene>
    <name evidence="2" type="ORF">SAMN05444336_101217</name>
</gene>
<evidence type="ECO:0000313" key="2">
    <source>
        <dbReference type="EMBL" id="SDW13684.1"/>
    </source>
</evidence>
<dbReference type="PANTHER" id="PTHR42941">
    <property type="entry name" value="SLL1037 PROTEIN"/>
    <property type="match status" value="1"/>
</dbReference>
<dbReference type="PROSITE" id="PS51318">
    <property type="entry name" value="TAT"/>
    <property type="match status" value="1"/>
</dbReference>
<dbReference type="PANTHER" id="PTHR42941:SF1">
    <property type="entry name" value="SLL1037 PROTEIN"/>
    <property type="match status" value="1"/>
</dbReference>
<name>A0A1H2R471_9RHOB</name>
<keyword evidence="3" id="KW-1185">Reference proteome</keyword>